<dbReference type="Proteomes" id="UP001642360">
    <property type="component" value="Unassembled WGS sequence"/>
</dbReference>
<dbReference type="PROSITE" id="PS51375">
    <property type="entry name" value="PPR"/>
    <property type="match status" value="1"/>
</dbReference>
<dbReference type="Pfam" id="PF13041">
    <property type="entry name" value="PPR_2"/>
    <property type="match status" value="1"/>
</dbReference>
<dbReference type="FunFam" id="1.25.40.10:FF:000343">
    <property type="entry name" value="Pentatricopeptide repeat-containing protein At3g58590"/>
    <property type="match status" value="1"/>
</dbReference>
<dbReference type="AlphaFoldDB" id="A0ABC8SCF1"/>
<dbReference type="PANTHER" id="PTHR47926">
    <property type="entry name" value="PENTATRICOPEPTIDE REPEAT-CONTAINING PROTEIN"/>
    <property type="match status" value="1"/>
</dbReference>
<accession>A0ABC8SCF1</accession>
<sequence length="164" mass="18217">MDPMPKRNSVSWATMISGYAMHRFAGYALEVFRMMTWEEKEDVNEFVITSVLSAFILPEFIDIGKQIHCLAVKNGFLSVGNVGVTLYAKCGSLDNALQMFELSSEKNSITWSAMITGYAQSGDGEKALKMFSDMHFSRMRPSEFTLVGVLNAFSDVGVTVEGKQ</sequence>
<dbReference type="InterPro" id="IPR011990">
    <property type="entry name" value="TPR-like_helical_dom_sf"/>
</dbReference>
<proteinExistence type="predicted"/>
<evidence type="ECO:0000256" key="1">
    <source>
        <dbReference type="ARBA" id="ARBA00022737"/>
    </source>
</evidence>
<keyword evidence="1" id="KW-0677">Repeat</keyword>
<dbReference type="NCBIfam" id="TIGR00756">
    <property type="entry name" value="PPR"/>
    <property type="match status" value="1"/>
</dbReference>
<dbReference type="Pfam" id="PF01535">
    <property type="entry name" value="PPR"/>
    <property type="match status" value="1"/>
</dbReference>
<dbReference type="PANTHER" id="PTHR47926:SF347">
    <property type="entry name" value="PENTATRICOPEPTIDE REPEAT-CONTAINING PROTEIN"/>
    <property type="match status" value="1"/>
</dbReference>
<reference evidence="3 4" key="1">
    <citation type="submission" date="2024-02" db="EMBL/GenBank/DDBJ databases">
        <authorList>
            <person name="Vignale AGUSTIN F."/>
            <person name="Sosa J E."/>
            <person name="Modenutti C."/>
        </authorList>
    </citation>
    <scope>NUCLEOTIDE SEQUENCE [LARGE SCALE GENOMIC DNA]</scope>
</reference>
<evidence type="ECO:0000313" key="4">
    <source>
        <dbReference type="Proteomes" id="UP001642360"/>
    </source>
</evidence>
<keyword evidence="4" id="KW-1185">Reference proteome</keyword>
<organism evidence="3 4">
    <name type="scientific">Ilex paraguariensis</name>
    <name type="common">yerba mate</name>
    <dbReference type="NCBI Taxonomy" id="185542"/>
    <lineage>
        <taxon>Eukaryota</taxon>
        <taxon>Viridiplantae</taxon>
        <taxon>Streptophyta</taxon>
        <taxon>Embryophyta</taxon>
        <taxon>Tracheophyta</taxon>
        <taxon>Spermatophyta</taxon>
        <taxon>Magnoliopsida</taxon>
        <taxon>eudicotyledons</taxon>
        <taxon>Gunneridae</taxon>
        <taxon>Pentapetalae</taxon>
        <taxon>asterids</taxon>
        <taxon>campanulids</taxon>
        <taxon>Aquifoliales</taxon>
        <taxon>Aquifoliaceae</taxon>
        <taxon>Ilex</taxon>
    </lineage>
</organism>
<comment type="caution">
    <text evidence="3">The sequence shown here is derived from an EMBL/GenBank/DDBJ whole genome shotgun (WGS) entry which is preliminary data.</text>
</comment>
<evidence type="ECO:0008006" key="5">
    <source>
        <dbReference type="Google" id="ProtNLM"/>
    </source>
</evidence>
<dbReference type="InterPro" id="IPR002885">
    <property type="entry name" value="PPR_rpt"/>
</dbReference>
<gene>
    <name evidence="3" type="ORF">ILEXP_LOCUS23144</name>
</gene>
<dbReference type="EMBL" id="CAUOFW020002580">
    <property type="protein sequence ID" value="CAK9154790.1"/>
    <property type="molecule type" value="Genomic_DNA"/>
</dbReference>
<evidence type="ECO:0000256" key="2">
    <source>
        <dbReference type="PROSITE-ProRule" id="PRU00708"/>
    </source>
</evidence>
<name>A0ABC8SCF1_9AQUA</name>
<protein>
    <recommendedName>
        <fullName evidence="5">Pentatricopeptide repeat-containing protein</fullName>
    </recommendedName>
</protein>
<evidence type="ECO:0000313" key="3">
    <source>
        <dbReference type="EMBL" id="CAK9154790.1"/>
    </source>
</evidence>
<dbReference type="InterPro" id="IPR046960">
    <property type="entry name" value="PPR_At4g14850-like_plant"/>
</dbReference>
<dbReference type="Gene3D" id="1.25.40.10">
    <property type="entry name" value="Tetratricopeptide repeat domain"/>
    <property type="match status" value="2"/>
</dbReference>
<feature type="repeat" description="PPR" evidence="2">
    <location>
        <begin position="107"/>
        <end position="141"/>
    </location>
</feature>